<reference evidence="3" key="1">
    <citation type="submission" date="2018-04" db="EMBL/GenBank/DDBJ databases">
        <authorList>
            <person name="Cornet L."/>
        </authorList>
    </citation>
    <scope>NUCLEOTIDE SEQUENCE [LARGE SCALE GENOMIC DNA]</scope>
</reference>
<proteinExistence type="predicted"/>
<protein>
    <submittedName>
        <fullName evidence="2">Uncharacterized protein</fullName>
    </submittedName>
</protein>
<organism evidence="2 3">
    <name type="scientific">Phormidesmis priestleyi</name>
    <dbReference type="NCBI Taxonomy" id="268141"/>
    <lineage>
        <taxon>Bacteria</taxon>
        <taxon>Bacillati</taxon>
        <taxon>Cyanobacteriota</taxon>
        <taxon>Cyanophyceae</taxon>
        <taxon>Leptolyngbyales</taxon>
        <taxon>Leptolyngbyaceae</taxon>
        <taxon>Phormidesmis</taxon>
    </lineage>
</organism>
<comment type="caution">
    <text evidence="2">The sequence shown here is derived from an EMBL/GenBank/DDBJ whole genome shotgun (WGS) entry which is preliminary data.</text>
</comment>
<accession>A0A2W4X283</accession>
<reference evidence="2 3" key="2">
    <citation type="submission" date="2018-06" db="EMBL/GenBank/DDBJ databases">
        <title>Metagenomic assembly of (sub)arctic Cyanobacteria and their associated microbiome from non-axenic cultures.</title>
        <authorList>
            <person name="Baurain D."/>
        </authorList>
    </citation>
    <scope>NUCLEOTIDE SEQUENCE [LARGE SCALE GENOMIC DNA]</scope>
    <source>
        <strain evidence="2">ULC027bin1</strain>
    </source>
</reference>
<evidence type="ECO:0000313" key="2">
    <source>
        <dbReference type="EMBL" id="PZO50722.1"/>
    </source>
</evidence>
<feature type="chain" id="PRO_5016103750" evidence="1">
    <location>
        <begin position="31"/>
        <end position="158"/>
    </location>
</feature>
<evidence type="ECO:0000313" key="3">
    <source>
        <dbReference type="Proteomes" id="UP000249794"/>
    </source>
</evidence>
<feature type="signal peptide" evidence="1">
    <location>
        <begin position="1"/>
        <end position="30"/>
    </location>
</feature>
<evidence type="ECO:0000256" key="1">
    <source>
        <dbReference type="SAM" id="SignalP"/>
    </source>
</evidence>
<keyword evidence="1" id="KW-0732">Signal</keyword>
<dbReference type="EMBL" id="QBMP01000182">
    <property type="protein sequence ID" value="PZO50722.1"/>
    <property type="molecule type" value="Genomic_DNA"/>
</dbReference>
<gene>
    <name evidence="2" type="ORF">DCF15_15495</name>
</gene>
<name>A0A2W4X283_9CYAN</name>
<dbReference type="AlphaFoldDB" id="A0A2W4X283"/>
<dbReference type="Proteomes" id="UP000249794">
    <property type="component" value="Unassembled WGS sequence"/>
</dbReference>
<sequence length="158" mass="17210">MFSKLLPVAALTGILGLFSLPTVLTTPTSAQEANYQQVMQADNFSLWTSGEMSGIAFDVWRRPAASGGGYYYFLWQGQYGRIVNTGEPEVVVFFDSNITQLKSEFLTDCNNTSGNTCLNPDSKPTHYRFDGPCILPWQTASDGSSCGGRAAISRPGIF</sequence>